<keyword evidence="6" id="KW-1185">Reference proteome</keyword>
<dbReference type="KEGG" id="piv:NCTC13079_01580"/>
<evidence type="ECO:0000313" key="5">
    <source>
        <dbReference type="EMBL" id="VEJ36374.1"/>
    </source>
</evidence>
<dbReference type="EC" id="3.6.1.-" evidence="5"/>
<gene>
    <name evidence="5" type="primary">folQ</name>
    <name evidence="5" type="ORF">NCTC13079_01580</name>
</gene>
<dbReference type="InterPro" id="IPR000086">
    <property type="entry name" value="NUDIX_hydrolase_dom"/>
</dbReference>
<dbReference type="AlphaFoldDB" id="A0A3S5AKJ8"/>
<sequence>MDWIKTYEPQNAQEAEDREHLLRLNGKLIGTDRADPYHYTTSSMVFDREKGALLMIYHPIYKSWSWPGGHVEPEEDLLYAALRELYEETGIQYVKPAKKAPIGMQLLAVKPHKRKGVPVDAHFHINFTFGFFGKTEDTLLVEEKNRLWVPEGALETFVTEDHMLPIYREMLERLKRYGAA</sequence>
<feature type="domain" description="Nudix hydrolase" evidence="4">
    <location>
        <begin position="36"/>
        <end position="172"/>
    </location>
</feature>
<dbReference type="GO" id="GO:0016787">
    <property type="term" value="F:hydrolase activity"/>
    <property type="evidence" value="ECO:0007669"/>
    <property type="project" value="UniProtKB-KW"/>
</dbReference>
<comment type="similarity">
    <text evidence="1 3">Belongs to the Nudix hydrolase family.</text>
</comment>
<accession>A0A3S5AKJ8</accession>
<dbReference type="Gene3D" id="3.90.79.10">
    <property type="entry name" value="Nucleoside Triphosphate Pyrophosphohydrolase"/>
    <property type="match status" value="1"/>
</dbReference>
<evidence type="ECO:0000259" key="4">
    <source>
        <dbReference type="PROSITE" id="PS51462"/>
    </source>
</evidence>
<proteinExistence type="inferred from homology"/>
<dbReference type="PRINTS" id="PR00502">
    <property type="entry name" value="NUDIXFAMILY"/>
</dbReference>
<evidence type="ECO:0000256" key="3">
    <source>
        <dbReference type="RuleBase" id="RU003476"/>
    </source>
</evidence>
<evidence type="ECO:0000313" key="6">
    <source>
        <dbReference type="Proteomes" id="UP000269544"/>
    </source>
</evidence>
<dbReference type="PROSITE" id="PS51462">
    <property type="entry name" value="NUDIX"/>
    <property type="match status" value="1"/>
</dbReference>
<dbReference type="Pfam" id="PF00293">
    <property type="entry name" value="NUDIX"/>
    <property type="match status" value="1"/>
</dbReference>
<evidence type="ECO:0000256" key="2">
    <source>
        <dbReference type="ARBA" id="ARBA00022801"/>
    </source>
</evidence>
<dbReference type="InterPro" id="IPR020476">
    <property type="entry name" value="Nudix_hydrolase"/>
</dbReference>
<dbReference type="InterPro" id="IPR015797">
    <property type="entry name" value="NUDIX_hydrolase-like_dom_sf"/>
</dbReference>
<dbReference type="PROSITE" id="PS00893">
    <property type="entry name" value="NUDIX_BOX"/>
    <property type="match status" value="1"/>
</dbReference>
<dbReference type="PANTHER" id="PTHR43736">
    <property type="entry name" value="ADP-RIBOSE PYROPHOSPHATASE"/>
    <property type="match status" value="1"/>
</dbReference>
<dbReference type="RefSeq" id="WP_164715274.1">
    <property type="nucleotide sequence ID" value="NZ_LR134523.1"/>
</dbReference>
<organism evidence="5 6">
    <name type="scientific">Aedoeadaptatus ivorii</name>
    <dbReference type="NCBI Taxonomy" id="54006"/>
    <lineage>
        <taxon>Bacteria</taxon>
        <taxon>Bacillati</taxon>
        <taxon>Bacillota</taxon>
        <taxon>Tissierellia</taxon>
        <taxon>Tissierellales</taxon>
        <taxon>Peptoniphilaceae</taxon>
        <taxon>Aedoeadaptatus</taxon>
    </lineage>
</organism>
<name>A0A3S5AKJ8_9FIRM</name>
<dbReference type="PANTHER" id="PTHR43736:SF1">
    <property type="entry name" value="DIHYDRONEOPTERIN TRIPHOSPHATE DIPHOSPHATASE"/>
    <property type="match status" value="1"/>
</dbReference>
<evidence type="ECO:0000256" key="1">
    <source>
        <dbReference type="ARBA" id="ARBA00005582"/>
    </source>
</evidence>
<dbReference type="EMBL" id="LR134523">
    <property type="protein sequence ID" value="VEJ36374.1"/>
    <property type="molecule type" value="Genomic_DNA"/>
</dbReference>
<protein>
    <submittedName>
        <fullName evidence="5">Probable DHNTP pyrophosphohydrolase</fullName>
        <ecNumber evidence="5">3.6.1.-</ecNumber>
    </submittedName>
</protein>
<dbReference type="CDD" id="cd03674">
    <property type="entry name" value="NUDIX_Hydrolase"/>
    <property type="match status" value="1"/>
</dbReference>
<dbReference type="SUPFAM" id="SSF55811">
    <property type="entry name" value="Nudix"/>
    <property type="match status" value="1"/>
</dbReference>
<reference evidence="5 6" key="1">
    <citation type="submission" date="2018-12" db="EMBL/GenBank/DDBJ databases">
        <authorList>
            <consortium name="Pathogen Informatics"/>
        </authorList>
    </citation>
    <scope>NUCLEOTIDE SEQUENCE [LARGE SCALE GENOMIC DNA]</scope>
    <source>
        <strain evidence="5 6">NCTC13079</strain>
    </source>
</reference>
<dbReference type="Proteomes" id="UP000269544">
    <property type="component" value="Chromosome"/>
</dbReference>
<dbReference type="InterPro" id="IPR020084">
    <property type="entry name" value="NUDIX_hydrolase_CS"/>
</dbReference>
<keyword evidence="2 3" id="KW-0378">Hydrolase</keyword>